<dbReference type="SUPFAM" id="SSF48508">
    <property type="entry name" value="Nuclear receptor ligand-binding domain"/>
    <property type="match status" value="1"/>
</dbReference>
<dbReference type="GO" id="GO:0000978">
    <property type="term" value="F:RNA polymerase II cis-regulatory region sequence-specific DNA binding"/>
    <property type="evidence" value="ECO:0000318"/>
    <property type="project" value="GO_Central"/>
</dbReference>
<dbReference type="InParanoid" id="A5JYV4"/>
<dbReference type="GO" id="GO:0008270">
    <property type="term" value="F:zinc ion binding"/>
    <property type="evidence" value="ECO:0007669"/>
    <property type="project" value="UniProtKB-KW"/>
</dbReference>
<dbReference type="PROSITE" id="PS51843">
    <property type="entry name" value="NR_LBD"/>
    <property type="match status" value="1"/>
</dbReference>
<dbReference type="CTD" id="183635"/>
<dbReference type="CDD" id="cd06960">
    <property type="entry name" value="NR_DBD_HNF4A"/>
    <property type="match status" value="1"/>
</dbReference>
<dbReference type="InterPro" id="IPR049636">
    <property type="entry name" value="HNF4-like_DBD"/>
</dbReference>
<dbReference type="GO" id="GO:0004879">
    <property type="term" value="F:nuclear receptor activity"/>
    <property type="evidence" value="ECO:0000318"/>
    <property type="project" value="GO_Central"/>
</dbReference>
<evidence type="ECO:0000313" key="15">
    <source>
        <dbReference type="WormBase" id="C50B6.14"/>
    </source>
</evidence>
<evidence type="ECO:0000256" key="9">
    <source>
        <dbReference type="ARBA" id="ARBA00023170"/>
    </source>
</evidence>
<dbReference type="WormBase" id="C50B6.14">
    <property type="protein sequence ID" value="CE40924"/>
    <property type="gene ID" value="WBGene00003719"/>
    <property type="gene designation" value="nhr-129"/>
</dbReference>
<dbReference type="OMA" id="WIFRENI"/>
<dbReference type="Proteomes" id="UP000001940">
    <property type="component" value="Chromosome V"/>
</dbReference>
<dbReference type="InterPro" id="IPR035500">
    <property type="entry name" value="NHR-like_dom_sf"/>
</dbReference>
<dbReference type="GO" id="GO:0005634">
    <property type="term" value="C:nucleus"/>
    <property type="evidence" value="ECO:0007669"/>
    <property type="project" value="UniProtKB-SubCell"/>
</dbReference>
<reference evidence="13 14" key="1">
    <citation type="journal article" date="1998" name="Science">
        <title>Genome sequence of the nematode C. elegans: a platform for investigating biology.</title>
        <authorList>
            <consortium name="The C. elegans sequencing consortium"/>
            <person name="Sulson J.E."/>
            <person name="Waterston R."/>
        </authorList>
    </citation>
    <scope>NUCLEOTIDE SEQUENCE [LARGE SCALE GENOMIC DNA]</scope>
    <source>
        <strain evidence="13 14">Bristol N2</strain>
    </source>
</reference>
<dbReference type="PRINTS" id="PR00398">
    <property type="entry name" value="STRDHORMONER"/>
</dbReference>
<gene>
    <name evidence="13 15" type="primary">nhr-129</name>
    <name evidence="15" type="ORF">C50B6.14</name>
    <name evidence="13" type="ORF">CELE_C50B6.14</name>
</gene>
<evidence type="ECO:0000256" key="8">
    <source>
        <dbReference type="ARBA" id="ARBA00023163"/>
    </source>
</evidence>
<dbReference type="Gene3D" id="1.10.565.10">
    <property type="entry name" value="Retinoid X Receptor"/>
    <property type="match status" value="1"/>
</dbReference>
<proteinExistence type="inferred from homology"/>
<keyword evidence="5" id="KW-0862">Zinc</keyword>
<comment type="similarity">
    <text evidence="2">Belongs to the nuclear hormone receptor family.</text>
</comment>
<evidence type="ECO:0000259" key="11">
    <source>
        <dbReference type="PROSITE" id="PS51030"/>
    </source>
</evidence>
<sequence>MDEPSCSNSPVDLPEIIPQLKVYAERPKDCFVCGGSASGYHYDVPACNGCKTFFRRYVISKRLFTCKLNDDCFDLSTRDVPVKCRACRINKCFAVGMNPHALEVDKTNTDCLKEVTKRKNMIGNDAVNEKQLVLNSLESMENKIQKIADMLTYLELKLDQFRASSYNPHWAEVRGLEFVLNSTNRISLADKFGPMPGWPLLDNNLSPSRPPPLSHEKLVIGGPPPYSPKKKHWLYFNMLATIEYAKTFMFFHELLPRDQLILIRYTTLACVNLLVSFSSVSKKYDTAVHPDGTLQMHRNQEYYSSNVMSIIPLIRYQVQQIEYVLLKAICLCNPAVPDLSKHAQLLLAEERQKYSEALLDHCIRNIGNGPSRFTDLIGIIDVLERQQRMQKDLHLLYIAPLVAKTPKDNIVQIIEDVMDS</sequence>
<dbReference type="Reactome" id="R-CEL-383280">
    <property type="pathway name" value="Nuclear Receptor transcription pathway"/>
</dbReference>
<dbReference type="PaxDb" id="6239-C50B6.14b"/>
<dbReference type="AlphaFoldDB" id="A5JYV4"/>
<keyword evidence="6" id="KW-0805">Transcription regulation</keyword>
<dbReference type="FunCoup" id="A5JYV4">
    <property type="interactions" value="176"/>
</dbReference>
<dbReference type="OrthoDB" id="9984314at2759"/>
<dbReference type="PANTHER" id="PTHR24083">
    <property type="entry name" value="NUCLEAR HORMONE RECEPTOR"/>
    <property type="match status" value="1"/>
</dbReference>
<feature type="domain" description="NR LBD" evidence="12">
    <location>
        <begin position="204"/>
        <end position="416"/>
    </location>
</feature>
<dbReference type="PROSITE" id="PS51030">
    <property type="entry name" value="NUCLEAR_REC_DBD_2"/>
    <property type="match status" value="1"/>
</dbReference>
<dbReference type="FunFam" id="1.10.565.10:FF:000053">
    <property type="entry name" value="Nuclear Hormone Receptor family"/>
    <property type="match status" value="1"/>
</dbReference>
<dbReference type="GeneID" id="183635"/>
<evidence type="ECO:0000259" key="12">
    <source>
        <dbReference type="PROSITE" id="PS51843"/>
    </source>
</evidence>
<dbReference type="GO" id="GO:0006357">
    <property type="term" value="P:regulation of transcription by RNA polymerase II"/>
    <property type="evidence" value="ECO:0000318"/>
    <property type="project" value="GO_Central"/>
</dbReference>
<dbReference type="GO" id="GO:0030154">
    <property type="term" value="P:cell differentiation"/>
    <property type="evidence" value="ECO:0000318"/>
    <property type="project" value="GO_Central"/>
</dbReference>
<dbReference type="EMBL" id="BX284605">
    <property type="protein sequence ID" value="CAN86586.1"/>
    <property type="molecule type" value="Genomic_DNA"/>
</dbReference>
<evidence type="ECO:0000313" key="14">
    <source>
        <dbReference type="Proteomes" id="UP000001940"/>
    </source>
</evidence>
<evidence type="ECO:0000256" key="7">
    <source>
        <dbReference type="ARBA" id="ARBA00023125"/>
    </source>
</evidence>
<dbReference type="InterPro" id="IPR001723">
    <property type="entry name" value="Nuclear_hrmn_rcpt"/>
</dbReference>
<evidence type="ECO:0000256" key="6">
    <source>
        <dbReference type="ARBA" id="ARBA00023015"/>
    </source>
</evidence>
<dbReference type="KEGG" id="cel:CELE_C50B6.14"/>
<dbReference type="AGR" id="WB:WBGene00003719"/>
<accession>A5JYV4</accession>
<dbReference type="Bgee" id="WBGene00003719">
    <property type="expression patterns" value="Expressed in embryo and 3 other cell types or tissues"/>
</dbReference>
<dbReference type="Gene3D" id="3.30.50.10">
    <property type="entry name" value="Erythroid Transcription Factor GATA-1, subunit A"/>
    <property type="match status" value="1"/>
</dbReference>
<dbReference type="SMR" id="A5JYV4"/>
<evidence type="ECO:0000256" key="10">
    <source>
        <dbReference type="ARBA" id="ARBA00023242"/>
    </source>
</evidence>
<feature type="domain" description="Nuclear receptor" evidence="11">
    <location>
        <begin position="27"/>
        <end position="104"/>
    </location>
</feature>
<dbReference type="SMART" id="SM00430">
    <property type="entry name" value="HOLI"/>
    <property type="match status" value="1"/>
</dbReference>
<evidence type="ECO:0000256" key="5">
    <source>
        <dbReference type="ARBA" id="ARBA00022833"/>
    </source>
</evidence>
<evidence type="ECO:0000256" key="3">
    <source>
        <dbReference type="ARBA" id="ARBA00022723"/>
    </source>
</evidence>
<dbReference type="UCSC" id="C50B6.14a">
    <property type="organism name" value="c. elegans"/>
</dbReference>
<dbReference type="eggNOG" id="ENOG502TGJK">
    <property type="taxonomic scope" value="Eukaryota"/>
</dbReference>
<protein>
    <submittedName>
        <fullName evidence="13">Nuclear Hormone Receptor family</fullName>
    </submittedName>
</protein>
<evidence type="ECO:0000256" key="1">
    <source>
        <dbReference type="ARBA" id="ARBA00004123"/>
    </source>
</evidence>
<evidence type="ECO:0000256" key="4">
    <source>
        <dbReference type="ARBA" id="ARBA00022771"/>
    </source>
</evidence>
<dbReference type="STRING" id="6239.C50B6.14.1"/>
<dbReference type="InterPro" id="IPR050274">
    <property type="entry name" value="Nuclear_hormone_rcpt_NR2"/>
</dbReference>
<dbReference type="InterPro" id="IPR000536">
    <property type="entry name" value="Nucl_hrmn_rcpt_lig-bd"/>
</dbReference>
<name>A5JYV4_CAEEL</name>
<keyword evidence="14" id="KW-1185">Reference proteome</keyword>
<dbReference type="RefSeq" id="NP_001122887.1">
    <property type="nucleotide sequence ID" value="NM_001129415.5"/>
</dbReference>
<evidence type="ECO:0000256" key="2">
    <source>
        <dbReference type="ARBA" id="ARBA00005993"/>
    </source>
</evidence>
<keyword evidence="9 13" id="KW-0675">Receptor</keyword>
<dbReference type="FunFam" id="3.30.50.10:FF:000030">
    <property type="entry name" value="Nuclear Hormone Receptor family"/>
    <property type="match status" value="1"/>
</dbReference>
<evidence type="ECO:0000313" key="13">
    <source>
        <dbReference type="EMBL" id="CAN86586.1"/>
    </source>
</evidence>
<keyword evidence="3" id="KW-0479">Metal-binding</keyword>
<keyword evidence="4" id="KW-0863">Zinc-finger</keyword>
<dbReference type="SMART" id="SM00399">
    <property type="entry name" value="ZnF_C4"/>
    <property type="match status" value="1"/>
</dbReference>
<comment type="subcellular location">
    <subcellularLocation>
        <location evidence="1">Nucleus</location>
    </subcellularLocation>
</comment>
<dbReference type="PhylomeDB" id="A5JYV4"/>
<dbReference type="InterPro" id="IPR013088">
    <property type="entry name" value="Znf_NHR/GATA"/>
</dbReference>
<dbReference type="PRINTS" id="PR00047">
    <property type="entry name" value="STROIDFINGER"/>
</dbReference>
<keyword evidence="10" id="KW-0539">Nucleus</keyword>
<dbReference type="Pfam" id="PF00104">
    <property type="entry name" value="Hormone_recep"/>
    <property type="match status" value="1"/>
</dbReference>
<keyword evidence="7" id="KW-0238">DNA-binding</keyword>
<dbReference type="Pfam" id="PF00105">
    <property type="entry name" value="zf-C4"/>
    <property type="match status" value="1"/>
</dbReference>
<keyword evidence="8" id="KW-0804">Transcription</keyword>
<organism evidence="13 14">
    <name type="scientific">Caenorhabditis elegans</name>
    <dbReference type="NCBI Taxonomy" id="6239"/>
    <lineage>
        <taxon>Eukaryota</taxon>
        <taxon>Metazoa</taxon>
        <taxon>Ecdysozoa</taxon>
        <taxon>Nematoda</taxon>
        <taxon>Chromadorea</taxon>
        <taxon>Rhabditida</taxon>
        <taxon>Rhabditina</taxon>
        <taxon>Rhabditomorpha</taxon>
        <taxon>Rhabditoidea</taxon>
        <taxon>Rhabditidae</taxon>
        <taxon>Peloderinae</taxon>
        <taxon>Caenorhabditis</taxon>
    </lineage>
</organism>
<dbReference type="SUPFAM" id="SSF57716">
    <property type="entry name" value="Glucocorticoid receptor-like (DNA-binding domain)"/>
    <property type="match status" value="1"/>
</dbReference>
<dbReference type="Reactome" id="R-CEL-5362517">
    <property type="pathway name" value="Signaling by Retinoic Acid"/>
</dbReference>
<dbReference type="InterPro" id="IPR001628">
    <property type="entry name" value="Znf_hrmn_rcpt"/>
</dbReference>